<organism evidence="1 2">
    <name type="scientific">Aeromicrobium panaciterrae</name>
    <dbReference type="NCBI Taxonomy" id="363861"/>
    <lineage>
        <taxon>Bacteria</taxon>
        <taxon>Bacillati</taxon>
        <taxon>Actinomycetota</taxon>
        <taxon>Actinomycetes</taxon>
        <taxon>Propionibacteriales</taxon>
        <taxon>Nocardioidaceae</taxon>
        <taxon>Aeromicrobium</taxon>
    </lineage>
</organism>
<name>A0ABU1UKU8_9ACTN</name>
<dbReference type="Pfam" id="PF11349">
    <property type="entry name" value="DUF3151"/>
    <property type="match status" value="1"/>
</dbReference>
<keyword evidence="2" id="KW-1185">Reference proteome</keyword>
<protein>
    <recommendedName>
        <fullName evidence="3">DUF3151 domain-containing protein</fullName>
    </recommendedName>
</protein>
<sequence length="137" mass="14872">MTNLFGEPPETLLPEDPGAASLAAGDNPKNVAALHPESADAWITLAELALAEGLDLEGYAFARTGYHRSLDLLRRNGWKGHGPLPWAHLPNRPFLRSLAALADASERFGDAGEAQRCREFLHESSKEAYEELVAPKA</sequence>
<dbReference type="PIRSF" id="PIRSF017349">
    <property type="entry name" value="UCP017349"/>
    <property type="match status" value="1"/>
</dbReference>
<dbReference type="InterPro" id="IPR014487">
    <property type="entry name" value="DUF3151"/>
</dbReference>
<dbReference type="RefSeq" id="WP_309966704.1">
    <property type="nucleotide sequence ID" value="NZ_JAVDWH010000001.1"/>
</dbReference>
<evidence type="ECO:0000313" key="2">
    <source>
        <dbReference type="Proteomes" id="UP001257739"/>
    </source>
</evidence>
<reference evidence="1 2" key="1">
    <citation type="submission" date="2023-07" db="EMBL/GenBank/DDBJ databases">
        <title>Sorghum-associated microbial communities from plants grown in Nebraska, USA.</title>
        <authorList>
            <person name="Schachtman D."/>
        </authorList>
    </citation>
    <scope>NUCLEOTIDE SEQUENCE [LARGE SCALE GENOMIC DNA]</scope>
    <source>
        <strain evidence="1 2">BE248</strain>
    </source>
</reference>
<gene>
    <name evidence="1" type="ORF">J2X11_000634</name>
</gene>
<dbReference type="Proteomes" id="UP001257739">
    <property type="component" value="Unassembled WGS sequence"/>
</dbReference>
<evidence type="ECO:0008006" key="3">
    <source>
        <dbReference type="Google" id="ProtNLM"/>
    </source>
</evidence>
<comment type="caution">
    <text evidence="1">The sequence shown here is derived from an EMBL/GenBank/DDBJ whole genome shotgun (WGS) entry which is preliminary data.</text>
</comment>
<accession>A0ABU1UKU8</accession>
<proteinExistence type="predicted"/>
<evidence type="ECO:0000313" key="1">
    <source>
        <dbReference type="EMBL" id="MDR7085795.1"/>
    </source>
</evidence>
<dbReference type="EMBL" id="JAVDWH010000001">
    <property type="protein sequence ID" value="MDR7085795.1"/>
    <property type="molecule type" value="Genomic_DNA"/>
</dbReference>